<evidence type="ECO:0000313" key="2">
    <source>
        <dbReference type="EMBL" id="SFP53835.1"/>
    </source>
</evidence>
<gene>
    <name evidence="2" type="ORF">SAMN04487928_103141</name>
</gene>
<sequence>MALNRLNSGLSGYNAYNIPSASDKNSQIAPAPIQESQDTSVDRENSNKQESKKMDLTVEVPKRDNASIENVAISLGVFDGISVDLFGVDGIASNDMKQAISGMKKDHILHEYQYFVGNKDMTGKAANVITDTGDGLVIKLN</sequence>
<feature type="compositionally biased region" description="Polar residues" evidence="1">
    <location>
        <begin position="21"/>
        <end position="39"/>
    </location>
</feature>
<dbReference type="EMBL" id="FOXO01000003">
    <property type="protein sequence ID" value="SFP53835.1"/>
    <property type="molecule type" value="Genomic_DNA"/>
</dbReference>
<feature type="region of interest" description="Disordered" evidence="1">
    <location>
        <begin position="21"/>
        <end position="56"/>
    </location>
</feature>
<dbReference type="Proteomes" id="UP000182624">
    <property type="component" value="Unassembled WGS sequence"/>
</dbReference>
<proteinExistence type="predicted"/>
<feature type="compositionally biased region" description="Basic and acidic residues" evidence="1">
    <location>
        <begin position="40"/>
        <end position="56"/>
    </location>
</feature>
<reference evidence="3" key="1">
    <citation type="submission" date="2016-10" db="EMBL/GenBank/DDBJ databases">
        <authorList>
            <person name="Varghese N."/>
            <person name="Submissions S."/>
        </authorList>
    </citation>
    <scope>NUCLEOTIDE SEQUENCE [LARGE SCALE GENOMIC DNA]</scope>
    <source>
        <strain evidence="3">P18</strain>
    </source>
</reference>
<accession>A0A1I5R5W2</accession>
<name>A0A1I5R5W2_9FIRM</name>
<dbReference type="AlphaFoldDB" id="A0A1I5R5W2"/>
<evidence type="ECO:0000313" key="3">
    <source>
        <dbReference type="Proteomes" id="UP000182624"/>
    </source>
</evidence>
<evidence type="ECO:0000256" key="1">
    <source>
        <dbReference type="SAM" id="MobiDB-lite"/>
    </source>
</evidence>
<dbReference type="RefSeq" id="WP_074884250.1">
    <property type="nucleotide sequence ID" value="NZ_FOXO01000003.1"/>
</dbReference>
<organism evidence="2 3">
    <name type="scientific">Butyrivibrio proteoclasticus</name>
    <dbReference type="NCBI Taxonomy" id="43305"/>
    <lineage>
        <taxon>Bacteria</taxon>
        <taxon>Bacillati</taxon>
        <taxon>Bacillota</taxon>
        <taxon>Clostridia</taxon>
        <taxon>Lachnospirales</taxon>
        <taxon>Lachnospiraceae</taxon>
        <taxon>Butyrivibrio</taxon>
    </lineage>
</organism>
<keyword evidence="3" id="KW-1185">Reference proteome</keyword>
<dbReference type="OrthoDB" id="2003781at2"/>
<protein>
    <submittedName>
        <fullName evidence="2">Uncharacterized protein</fullName>
    </submittedName>
</protein>